<evidence type="ECO:0000256" key="1">
    <source>
        <dbReference type="SAM" id="MobiDB-lite"/>
    </source>
</evidence>
<sequence>MRADAGLPTGPAADPTRPSKEPPELSRINGQVRLAARPVGEPRPTDLQHVEEAIQMRLFRGDNHSKLVLKIADRPA</sequence>
<proteinExistence type="predicted"/>
<keyword evidence="3" id="KW-1185">Reference proteome</keyword>
<evidence type="ECO:0000313" key="3">
    <source>
        <dbReference type="Proteomes" id="UP001501532"/>
    </source>
</evidence>
<gene>
    <name evidence="2" type="ORF">GCM10010448_44160</name>
</gene>
<evidence type="ECO:0000313" key="2">
    <source>
        <dbReference type="EMBL" id="GAA3055897.1"/>
    </source>
</evidence>
<dbReference type="EMBL" id="BAAAUF010000043">
    <property type="protein sequence ID" value="GAA3055897.1"/>
    <property type="molecule type" value="Genomic_DNA"/>
</dbReference>
<accession>A0ABP6LQG2</accession>
<name>A0ABP6LQG2_9ACTN</name>
<comment type="caution">
    <text evidence="2">The sequence shown here is derived from an EMBL/GenBank/DDBJ whole genome shotgun (WGS) entry which is preliminary data.</text>
</comment>
<protein>
    <submittedName>
        <fullName evidence="2">Uncharacterized protein</fullName>
    </submittedName>
</protein>
<reference evidence="3" key="1">
    <citation type="journal article" date="2019" name="Int. J. Syst. Evol. Microbiol.">
        <title>The Global Catalogue of Microorganisms (GCM) 10K type strain sequencing project: providing services to taxonomists for standard genome sequencing and annotation.</title>
        <authorList>
            <consortium name="The Broad Institute Genomics Platform"/>
            <consortium name="The Broad Institute Genome Sequencing Center for Infectious Disease"/>
            <person name="Wu L."/>
            <person name="Ma J."/>
        </authorList>
    </citation>
    <scope>NUCLEOTIDE SEQUENCE [LARGE SCALE GENOMIC DNA]</scope>
    <source>
        <strain evidence="3">JCM 9091</strain>
    </source>
</reference>
<dbReference type="Proteomes" id="UP001501532">
    <property type="component" value="Unassembled WGS sequence"/>
</dbReference>
<feature type="region of interest" description="Disordered" evidence="1">
    <location>
        <begin position="1"/>
        <end position="28"/>
    </location>
</feature>
<organism evidence="2 3">
    <name type="scientific">Streptomyces glomeratus</name>
    <dbReference type="NCBI Taxonomy" id="284452"/>
    <lineage>
        <taxon>Bacteria</taxon>
        <taxon>Bacillati</taxon>
        <taxon>Actinomycetota</taxon>
        <taxon>Actinomycetes</taxon>
        <taxon>Kitasatosporales</taxon>
        <taxon>Streptomycetaceae</taxon>
        <taxon>Streptomyces</taxon>
    </lineage>
</organism>